<reference evidence="1" key="1">
    <citation type="submission" date="2021-04" db="EMBL/GenBank/DDBJ databases">
        <title>Genome based classification of Actinospica acidithermotolerans sp. nov., an actinobacterium isolated from an Indonesian hot spring.</title>
        <authorList>
            <person name="Kusuma A.B."/>
            <person name="Putra K.E."/>
            <person name="Nafisah S."/>
            <person name="Loh J."/>
            <person name="Nouioui I."/>
            <person name="Goodfellow M."/>
        </authorList>
    </citation>
    <scope>NUCLEOTIDE SEQUENCE</scope>
    <source>
        <strain evidence="1">CSCA 57</strain>
    </source>
</reference>
<proteinExistence type="predicted"/>
<dbReference type="Proteomes" id="UP000675781">
    <property type="component" value="Unassembled WGS sequence"/>
</dbReference>
<dbReference type="AlphaFoldDB" id="A0A941EYW7"/>
<sequence>MLRLTWALSGDGWADCTVADQDAEARLETSHIASVPEDLLTAVARLLISETETRADFETEPAAFRWIFKREGDDVSIRLLQLPDRRSHDREGTELWTSRQPADTLARAVIRCFDNVVDTYGESGYHRAWRRSFPHFELEALRAARRNLRKTTTE</sequence>
<dbReference type="RefSeq" id="WP_212533517.1">
    <property type="nucleotide sequence ID" value="NZ_JAGSOG010000373.1"/>
</dbReference>
<gene>
    <name evidence="1" type="ORF">KDL01_37755</name>
</gene>
<organism evidence="1 2">
    <name type="scientific">Actinospica durhamensis</name>
    <dbReference type="NCBI Taxonomy" id="1508375"/>
    <lineage>
        <taxon>Bacteria</taxon>
        <taxon>Bacillati</taxon>
        <taxon>Actinomycetota</taxon>
        <taxon>Actinomycetes</taxon>
        <taxon>Catenulisporales</taxon>
        <taxon>Actinospicaceae</taxon>
        <taxon>Actinospica</taxon>
    </lineage>
</organism>
<accession>A0A941EYW7</accession>
<dbReference type="EMBL" id="JAGSOG010000373">
    <property type="protein sequence ID" value="MBR7839073.1"/>
    <property type="molecule type" value="Genomic_DNA"/>
</dbReference>
<protein>
    <submittedName>
        <fullName evidence="1">Uncharacterized protein</fullName>
    </submittedName>
</protein>
<keyword evidence="2" id="KW-1185">Reference proteome</keyword>
<comment type="caution">
    <text evidence="1">The sequence shown here is derived from an EMBL/GenBank/DDBJ whole genome shotgun (WGS) entry which is preliminary data.</text>
</comment>
<evidence type="ECO:0000313" key="1">
    <source>
        <dbReference type="EMBL" id="MBR7839073.1"/>
    </source>
</evidence>
<evidence type="ECO:0000313" key="2">
    <source>
        <dbReference type="Proteomes" id="UP000675781"/>
    </source>
</evidence>
<name>A0A941EYW7_9ACTN</name>